<feature type="transmembrane region" description="Helical" evidence="1">
    <location>
        <begin position="380"/>
        <end position="401"/>
    </location>
</feature>
<dbReference type="KEGG" id="ccoe:CETAM_01420"/>
<gene>
    <name evidence="2" type="ORF">CETAM_01420</name>
</gene>
<reference evidence="2 3" key="1">
    <citation type="journal article" date="2021" name="Int. J. Syst. Evol. Microbiol.">
        <title>Classification of three corynebacterial strains isolated from a small paddock in North Rhine-Westphalia: proposal of &lt;i&gt;Corynebacterium kalinowskii&lt;/i&gt; sp. nov., &lt;i&gt;Corynebacterium comes&lt;/i&gt; sp. nov. and &lt;i&gt;Corynebacterium occultum&lt;/i&gt; sp. nov.</title>
        <authorList>
            <person name="Schaffert L."/>
            <person name="Ruwe M."/>
            <person name="Milse J."/>
            <person name="Hanuschka K."/>
            <person name="Ortseifen V."/>
            <person name="Droste J."/>
            <person name="Brandt D."/>
            <person name="Schl L."/>
            <person name="Kutter Y."/>
            <person name="Vinke S."/>
            <person name="Vieh P."/>
            <person name="Jacob L."/>
            <person name="L N.C."/>
            <person name="Schulte-Berndt E."/>
            <person name="Hain C."/>
            <person name="Linder M."/>
            <person name="Schmidt P."/>
            <person name="Wollenschl L."/>
            <person name="Luttermann T."/>
            <person name="Thieme E."/>
            <person name="Hassa J."/>
            <person name="Haak M."/>
            <person name="Wittchen M."/>
            <person name="Mentz A."/>
            <person name="Persicke M."/>
            <person name="Busche T."/>
            <person name="R C."/>
        </authorList>
    </citation>
    <scope>NUCLEOTIDE SEQUENCE [LARGE SCALE GENOMIC DNA]</scope>
    <source>
        <strain evidence="2 3">2019</strain>
    </source>
</reference>
<evidence type="ECO:0000256" key="1">
    <source>
        <dbReference type="SAM" id="Phobius"/>
    </source>
</evidence>
<keyword evidence="1" id="KW-0472">Membrane</keyword>
<feature type="transmembrane region" description="Helical" evidence="1">
    <location>
        <begin position="322"/>
        <end position="343"/>
    </location>
</feature>
<dbReference type="AlphaFoldDB" id="A0A6B8W1R3"/>
<feature type="transmembrane region" description="Helical" evidence="1">
    <location>
        <begin position="440"/>
        <end position="461"/>
    </location>
</feature>
<keyword evidence="3" id="KW-1185">Reference proteome</keyword>
<name>A0A6B8W1R3_9CORY</name>
<evidence type="ECO:0000313" key="2">
    <source>
        <dbReference type="EMBL" id="QGU03570.1"/>
    </source>
</evidence>
<sequence length="469" mass="47567">MSLPTTLTRHWVTAILLLAPLIIGTIFAATTHLDAARSWSSAEEPAAAPAAGVHGAELVDARRAVGEAGAQAGFLATGTGELAEGVAEMREQATVLPDRVDEAVVGAQQLHQGLVEIQAGVGQLGGGATEVADGVGGAVDQVIGLGAIQGQLMEAIDRTTRELEGADDPRLVDARTQLLDLRGQVQNLQLNGALADQLRQLKDGSREIANQLSVPGYAFHDGVYSATRGAQDLSYGLTQAQGGIGEAIGGVDSLDEGAQRIDDMATRTQDRIGAAQRALPVSQTAGVESADGPAVALTPMYALLIAALVMLGGAFAGATRNWWILLGAAVGLTSLGVVLLWLVATGLTAGLAASSAVVLALGVVASAMATRVVLSLFGPVLGWIVTGVVGLAQIGLVGWVWKSLSYTEVAGGWQILANLSPLSWATAGLTTLGNGGSSQVLWLALAILGAMAVIGVSGVALGGRRATAV</sequence>
<protein>
    <recommendedName>
        <fullName evidence="4">X-X-X-Leu-X-X-Gly heptad repeat-containing protein</fullName>
    </recommendedName>
</protein>
<keyword evidence="1" id="KW-1133">Transmembrane helix</keyword>
<dbReference type="RefSeq" id="WP_156226735.1">
    <property type="nucleotide sequence ID" value="NZ_CP046453.1"/>
</dbReference>
<feature type="transmembrane region" description="Helical" evidence="1">
    <location>
        <begin position="294"/>
        <end position="315"/>
    </location>
</feature>
<evidence type="ECO:0008006" key="4">
    <source>
        <dbReference type="Google" id="ProtNLM"/>
    </source>
</evidence>
<keyword evidence="1" id="KW-0812">Transmembrane</keyword>
<feature type="transmembrane region" description="Helical" evidence="1">
    <location>
        <begin position="349"/>
        <end position="368"/>
    </location>
</feature>
<proteinExistence type="predicted"/>
<dbReference type="Proteomes" id="UP000425178">
    <property type="component" value="Chromosome"/>
</dbReference>
<evidence type="ECO:0000313" key="3">
    <source>
        <dbReference type="Proteomes" id="UP000425178"/>
    </source>
</evidence>
<organism evidence="2 3">
    <name type="scientific">Corynebacterium comes</name>
    <dbReference type="NCBI Taxonomy" id="2675218"/>
    <lineage>
        <taxon>Bacteria</taxon>
        <taxon>Bacillati</taxon>
        <taxon>Actinomycetota</taxon>
        <taxon>Actinomycetes</taxon>
        <taxon>Mycobacteriales</taxon>
        <taxon>Corynebacteriaceae</taxon>
        <taxon>Corynebacterium</taxon>
    </lineage>
</organism>
<dbReference type="EMBL" id="CP046453">
    <property type="protein sequence ID" value="QGU03570.1"/>
    <property type="molecule type" value="Genomic_DNA"/>
</dbReference>
<accession>A0A6B8W1R3</accession>